<sequence length="113" mass="12530">MKKVFFTLSLMLFTTVAAFCADINGKWVGKIMDQYDIAFTFKADGANLTGTTKDPSGQDVEIKKGSVDGDKIKFFIEVMGNEVEVSGTLTADVLKMKMNVMNNDLEFDLRKAQ</sequence>
<dbReference type="RefSeq" id="WP_127802107.1">
    <property type="nucleotide sequence ID" value="NZ_SACY01000001.1"/>
</dbReference>
<evidence type="ECO:0000256" key="1">
    <source>
        <dbReference type="SAM" id="SignalP"/>
    </source>
</evidence>
<evidence type="ECO:0000313" key="3">
    <source>
        <dbReference type="Proteomes" id="UP000282832"/>
    </source>
</evidence>
<comment type="caution">
    <text evidence="2">The sequence shown here is derived from an EMBL/GenBank/DDBJ whole genome shotgun (WGS) entry which is preliminary data.</text>
</comment>
<dbReference type="AlphaFoldDB" id="A0A437PWB9"/>
<dbReference type="Proteomes" id="UP000282832">
    <property type="component" value="Unassembled WGS sequence"/>
</dbReference>
<feature type="signal peptide" evidence="1">
    <location>
        <begin position="1"/>
        <end position="20"/>
    </location>
</feature>
<keyword evidence="3" id="KW-1185">Reference proteome</keyword>
<evidence type="ECO:0008006" key="4">
    <source>
        <dbReference type="Google" id="ProtNLM"/>
    </source>
</evidence>
<gene>
    <name evidence="2" type="ORF">EOJ36_00760</name>
</gene>
<proteinExistence type="predicted"/>
<dbReference type="OrthoDB" id="9809549at2"/>
<dbReference type="EMBL" id="SACY01000001">
    <property type="protein sequence ID" value="RVU26555.1"/>
    <property type="molecule type" value="Genomic_DNA"/>
</dbReference>
<protein>
    <recommendedName>
        <fullName evidence="4">Glycoside hydrolase</fullName>
    </recommendedName>
</protein>
<feature type="chain" id="PRO_5019476626" description="Glycoside hydrolase" evidence="1">
    <location>
        <begin position="21"/>
        <end position="113"/>
    </location>
</feature>
<evidence type="ECO:0000313" key="2">
    <source>
        <dbReference type="EMBL" id="RVU26555.1"/>
    </source>
</evidence>
<organism evidence="2 3">
    <name type="scientific">Sandaracinomonas limnophila</name>
    <dbReference type="NCBI Taxonomy" id="1862386"/>
    <lineage>
        <taxon>Bacteria</taxon>
        <taxon>Pseudomonadati</taxon>
        <taxon>Bacteroidota</taxon>
        <taxon>Cytophagia</taxon>
        <taxon>Cytophagales</taxon>
        <taxon>Flectobacillaceae</taxon>
        <taxon>Sandaracinomonas</taxon>
    </lineage>
</organism>
<keyword evidence="1" id="KW-0732">Signal</keyword>
<reference evidence="2 3" key="1">
    <citation type="submission" date="2019-01" db="EMBL/GenBank/DDBJ databases">
        <authorList>
            <person name="Chen W.-M."/>
        </authorList>
    </citation>
    <scope>NUCLEOTIDE SEQUENCE [LARGE SCALE GENOMIC DNA]</scope>
    <source>
        <strain evidence="2 3">FSY-15</strain>
    </source>
</reference>
<accession>A0A437PWB9</accession>
<name>A0A437PWB9_9BACT</name>